<sequence length="908" mass="98504">MSKKCLNSAVLPRTFGLSALMLCMSMNVNAADVVQIQAQGNDALTQVLSGLNNPGTASNIQSSVSHAAMVGATYALTPIKGSMRTVKGTEHTRYQLTYNNIDVLGQQAITHSAKGKGLNVTGQMMAGIERDIKNFKPKFSHAQALDKLKSPNGGIGVLAAKSTRTFLNEQSQLVIVQNSNKKAHLAYLVSYFTEDKAGGNPSRPFAILDANNLKVLKSWDGLTTDQIGTGPGGNEKTGIYSYGTDFDALKVTTSDDGFCSMENANVKTIDLNHGVNGSEAFSYLCPENTHKEINGAYSPLNDAHSFGNVIFDMYSDWYGAAPLSFQLEMRVHYDTDYENAFWNGSSMTFGDGLTTFYPLVSLDVAAHEVSHGFTEQNSNLIYADQSGGMNEAFSDMAGEAAKFYARGSNDWKLGFDIMKDPERALRYMDNPPNDGISIDHVDGYYDGIDVHHSSGVYNKAFYNLATTDGWGTRKAFDVMVHANQNYWLPDSSFHSGMCGVMSSAQDLGYNVNDVEAAFELVGLKGTSINYISPSDGKVMINNRNNVLAVELLNCTSAAGASVVISISNGDVVTLHDDGVEGDSTANDGIYSAHWVPSVAGSVVMTTTINFNDITTVREDTVNVIDLVDYQVSNEVYQWTDTSGGTCVFVGDEGTEQLPLPFEFSFYGVDYNSVNIVANGFLTFSNFDGYSWTNSPIPMDSEPNNMIAALWTDIESSNGTVCAVTEGVAPNRKLTIGWQNVAYYPNFGDVSFSVTLEEGSNDIVYNYKDVEFGDASIDFGADATVGVEHLTGEFGTQHSYNQAVILNETSIRLSQHSVGEDTDTDGDGITDNLDNCVDHANPNQVDADNDGMGNRCDIDFNNDGQVNTTDARMMKTLFRSRDPVADLNEDGAISGADLVIYRELWMAKK</sequence>
<dbReference type="InterPro" id="IPR011096">
    <property type="entry name" value="FTP_domain"/>
</dbReference>
<evidence type="ECO:0000256" key="1">
    <source>
        <dbReference type="ARBA" id="ARBA00009388"/>
    </source>
</evidence>
<keyword evidence="7" id="KW-0482">Metalloprotease</keyword>
<keyword evidence="4 10" id="KW-0732">Signal</keyword>
<dbReference type="MEROPS" id="M04.016"/>
<dbReference type="AlphaFoldDB" id="A0A099KY68"/>
<evidence type="ECO:0000256" key="4">
    <source>
        <dbReference type="ARBA" id="ARBA00022729"/>
    </source>
</evidence>
<dbReference type="InterPro" id="IPR027268">
    <property type="entry name" value="Peptidase_M4/M1_CTD_sf"/>
</dbReference>
<dbReference type="Pfam" id="PF00404">
    <property type="entry name" value="Dockerin_1"/>
    <property type="match status" value="1"/>
</dbReference>
<comment type="caution">
    <text evidence="12">The sequence shown here is derived from an EMBL/GenBank/DDBJ whole genome shotgun (WGS) entry which is preliminary data.</text>
</comment>
<evidence type="ECO:0000256" key="10">
    <source>
        <dbReference type="SAM" id="SignalP"/>
    </source>
</evidence>
<dbReference type="InterPro" id="IPR028974">
    <property type="entry name" value="TSP_type-3_rpt"/>
</dbReference>
<dbReference type="InterPro" id="IPR016134">
    <property type="entry name" value="Dockerin_dom"/>
</dbReference>
<name>A0A099KY68_COLPS</name>
<keyword evidence="8" id="KW-0865">Zymogen</keyword>
<dbReference type="RefSeq" id="WP_052093552.1">
    <property type="nucleotide sequence ID" value="NZ_JQEC01000015.1"/>
</dbReference>
<dbReference type="Pfam" id="PF02868">
    <property type="entry name" value="Peptidase_M4_C"/>
    <property type="match status" value="1"/>
</dbReference>
<feature type="signal peptide" evidence="10">
    <location>
        <begin position="1"/>
        <end position="30"/>
    </location>
</feature>
<dbReference type="PROSITE" id="PS51766">
    <property type="entry name" value="DOCKERIN"/>
    <property type="match status" value="1"/>
</dbReference>
<dbReference type="SUPFAM" id="SSF63446">
    <property type="entry name" value="Type I dockerin domain"/>
    <property type="match status" value="1"/>
</dbReference>
<dbReference type="Pfam" id="PF01447">
    <property type="entry name" value="Peptidase_M4"/>
    <property type="match status" value="1"/>
</dbReference>
<evidence type="ECO:0000256" key="5">
    <source>
        <dbReference type="ARBA" id="ARBA00022801"/>
    </source>
</evidence>
<dbReference type="GO" id="GO:0006508">
    <property type="term" value="P:proteolysis"/>
    <property type="evidence" value="ECO:0007669"/>
    <property type="project" value="UniProtKB-KW"/>
</dbReference>
<dbReference type="Gene3D" id="4.10.1080.10">
    <property type="entry name" value="TSP type-3 repeat"/>
    <property type="match status" value="1"/>
</dbReference>
<dbReference type="InterPro" id="IPR013856">
    <property type="entry name" value="Peptidase_M4_domain"/>
</dbReference>
<dbReference type="CDD" id="cd09597">
    <property type="entry name" value="M4_TLP"/>
    <property type="match status" value="1"/>
</dbReference>
<dbReference type="PRINTS" id="PR00730">
    <property type="entry name" value="THERMOLYSIN"/>
</dbReference>
<reference evidence="12 13" key="1">
    <citation type="submission" date="2014-08" db="EMBL/GenBank/DDBJ databases">
        <title>Genomic and Phenotypic Diversity of Colwellia psychrerythraea strains from Disparate Marine Basins.</title>
        <authorList>
            <person name="Techtmann S.M."/>
            <person name="Stelling S.C."/>
            <person name="Utturkar S.M."/>
            <person name="Alshibli N."/>
            <person name="Harris A."/>
            <person name="Brown S.D."/>
            <person name="Hazen T.C."/>
        </authorList>
    </citation>
    <scope>NUCLEOTIDE SEQUENCE [LARGE SCALE GENOMIC DNA]</scope>
    <source>
        <strain evidence="12 13">GAB14E</strain>
    </source>
</reference>
<evidence type="ECO:0000256" key="6">
    <source>
        <dbReference type="ARBA" id="ARBA00022833"/>
    </source>
</evidence>
<keyword evidence="6" id="KW-0862">Zinc</keyword>
<dbReference type="GO" id="GO:0007155">
    <property type="term" value="P:cell adhesion"/>
    <property type="evidence" value="ECO:0007669"/>
    <property type="project" value="InterPro"/>
</dbReference>
<dbReference type="InterPro" id="IPR018247">
    <property type="entry name" value="EF_Hand_1_Ca_BS"/>
</dbReference>
<organism evidence="12 13">
    <name type="scientific">Colwellia psychrerythraea</name>
    <name type="common">Vibrio psychroerythus</name>
    <dbReference type="NCBI Taxonomy" id="28229"/>
    <lineage>
        <taxon>Bacteria</taxon>
        <taxon>Pseudomonadati</taxon>
        <taxon>Pseudomonadota</taxon>
        <taxon>Gammaproteobacteria</taxon>
        <taxon>Alteromonadales</taxon>
        <taxon>Colwelliaceae</taxon>
        <taxon>Colwellia</taxon>
    </lineage>
</organism>
<dbReference type="GO" id="GO:0005509">
    <property type="term" value="F:calcium ion binding"/>
    <property type="evidence" value="ECO:0007669"/>
    <property type="project" value="InterPro"/>
</dbReference>
<evidence type="ECO:0000256" key="2">
    <source>
        <dbReference type="ARBA" id="ARBA00022670"/>
    </source>
</evidence>
<dbReference type="SUPFAM" id="SSF55486">
    <property type="entry name" value="Metalloproteases ('zincins'), catalytic domain"/>
    <property type="match status" value="1"/>
</dbReference>
<feature type="domain" description="Dockerin" evidence="11">
    <location>
        <begin position="850"/>
        <end position="908"/>
    </location>
</feature>
<evidence type="ECO:0000256" key="7">
    <source>
        <dbReference type="ARBA" id="ARBA00023049"/>
    </source>
</evidence>
<dbReference type="InterPro" id="IPR001570">
    <property type="entry name" value="Peptidase_M4_C_domain"/>
</dbReference>
<dbReference type="GO" id="GO:0000272">
    <property type="term" value="P:polysaccharide catabolic process"/>
    <property type="evidence" value="ECO:0007669"/>
    <property type="project" value="InterPro"/>
</dbReference>
<proteinExistence type="inferred from homology"/>
<dbReference type="Gene3D" id="3.10.450.490">
    <property type="match status" value="1"/>
</dbReference>
<accession>A0A099KY68</accession>
<dbReference type="InterPro" id="IPR036439">
    <property type="entry name" value="Dockerin_dom_sf"/>
</dbReference>
<dbReference type="InterPro" id="IPR023612">
    <property type="entry name" value="Peptidase_M4"/>
</dbReference>
<dbReference type="Gene3D" id="3.10.170.10">
    <property type="match status" value="1"/>
</dbReference>
<dbReference type="PANTHER" id="PTHR33794:SF1">
    <property type="entry name" value="BACILLOLYSIN"/>
    <property type="match status" value="1"/>
</dbReference>
<dbReference type="GO" id="GO:0004553">
    <property type="term" value="F:hydrolase activity, hydrolyzing O-glycosyl compounds"/>
    <property type="evidence" value="ECO:0007669"/>
    <property type="project" value="InterPro"/>
</dbReference>
<dbReference type="OrthoDB" id="5242130at2"/>
<evidence type="ECO:0000259" key="11">
    <source>
        <dbReference type="PROSITE" id="PS51766"/>
    </source>
</evidence>
<feature type="chain" id="PRO_5001957685" evidence="10">
    <location>
        <begin position="31"/>
        <end position="908"/>
    </location>
</feature>
<feature type="active site" evidence="9">
    <location>
        <position position="368"/>
    </location>
</feature>
<evidence type="ECO:0000313" key="12">
    <source>
        <dbReference type="EMBL" id="KGJ95105.1"/>
    </source>
</evidence>
<comment type="similarity">
    <text evidence="1">Belongs to the peptidase M4 family.</text>
</comment>
<dbReference type="Gene3D" id="3.10.450.40">
    <property type="match status" value="1"/>
</dbReference>
<protein>
    <submittedName>
        <fullName evidence="12">Vibriolysin</fullName>
        <ecNumber evidence="12">3.4.24.25</ecNumber>
    </submittedName>
</protein>
<evidence type="ECO:0000256" key="9">
    <source>
        <dbReference type="PIRSR" id="PIRSR623612-1"/>
    </source>
</evidence>
<keyword evidence="2" id="KW-0645">Protease</keyword>
<dbReference type="Gene3D" id="1.10.390.10">
    <property type="entry name" value="Neutral Protease Domain 2"/>
    <property type="match status" value="1"/>
</dbReference>
<dbReference type="NCBIfam" id="NF041940">
    <property type="entry name" value="choice_anch_X"/>
    <property type="match status" value="1"/>
</dbReference>
<dbReference type="SUPFAM" id="SSF103647">
    <property type="entry name" value="TSP type-3 repeat"/>
    <property type="match status" value="1"/>
</dbReference>
<evidence type="ECO:0000256" key="8">
    <source>
        <dbReference type="ARBA" id="ARBA00023145"/>
    </source>
</evidence>
<dbReference type="InterPro" id="IPR050728">
    <property type="entry name" value="Zinc_Metalloprotease_M4"/>
</dbReference>
<dbReference type="GO" id="GO:0004222">
    <property type="term" value="F:metalloendopeptidase activity"/>
    <property type="evidence" value="ECO:0007669"/>
    <property type="project" value="InterPro"/>
</dbReference>
<dbReference type="InterPro" id="IPR002105">
    <property type="entry name" value="Dockerin_1_rpt"/>
</dbReference>
<dbReference type="EC" id="3.4.24.25" evidence="12"/>
<dbReference type="PATRIC" id="fig|28229.3.peg.1493"/>
<dbReference type="EMBL" id="JQEC01000015">
    <property type="protein sequence ID" value="KGJ95105.1"/>
    <property type="molecule type" value="Genomic_DNA"/>
</dbReference>
<dbReference type="PANTHER" id="PTHR33794">
    <property type="entry name" value="BACILLOLYSIN"/>
    <property type="match status" value="1"/>
</dbReference>
<dbReference type="Proteomes" id="UP000029868">
    <property type="component" value="Unassembled WGS sequence"/>
</dbReference>
<dbReference type="Pfam" id="PF02412">
    <property type="entry name" value="TSP_3"/>
    <property type="match status" value="1"/>
</dbReference>
<dbReference type="Pfam" id="PF07504">
    <property type="entry name" value="FTP"/>
    <property type="match status" value="1"/>
</dbReference>
<gene>
    <name evidence="12" type="ORF">GAB14E_1887</name>
</gene>
<keyword evidence="5 12" id="KW-0378">Hydrolase</keyword>
<evidence type="ECO:0000313" key="13">
    <source>
        <dbReference type="Proteomes" id="UP000029868"/>
    </source>
</evidence>
<keyword evidence="3" id="KW-0479">Metal-binding</keyword>
<feature type="active site" description="Proton donor" evidence="9">
    <location>
        <position position="451"/>
    </location>
</feature>
<evidence type="ECO:0000256" key="3">
    <source>
        <dbReference type="ARBA" id="ARBA00022723"/>
    </source>
</evidence>
<dbReference type="InterPro" id="IPR003367">
    <property type="entry name" value="Thrombospondin_3-like_rpt"/>
</dbReference>
<dbReference type="PROSITE" id="PS00018">
    <property type="entry name" value="EF_HAND_1"/>
    <property type="match status" value="1"/>
</dbReference>